<dbReference type="InterPro" id="IPR012312">
    <property type="entry name" value="Hemerythrin-like"/>
</dbReference>
<dbReference type="Proteomes" id="UP000276215">
    <property type="component" value="Unassembled WGS sequence"/>
</dbReference>
<keyword evidence="3" id="KW-1185">Reference proteome</keyword>
<dbReference type="AlphaFoldDB" id="A0A3N4JXJ7"/>
<evidence type="ECO:0000313" key="3">
    <source>
        <dbReference type="Proteomes" id="UP000276215"/>
    </source>
</evidence>
<protein>
    <recommendedName>
        <fullName evidence="1">Hemerythrin-like domain-containing protein</fullName>
    </recommendedName>
</protein>
<gene>
    <name evidence="2" type="ORF">L873DRAFT_1801107</name>
</gene>
<accession>A0A3N4JXJ7</accession>
<dbReference type="InterPro" id="IPR053206">
    <property type="entry name" value="Dimeric_xanthone_biosynth"/>
</dbReference>
<dbReference type="CDD" id="cd12108">
    <property type="entry name" value="Hr-like"/>
    <property type="match status" value="1"/>
</dbReference>
<sequence>MTLIHNVIIRGMNSIYLQAPHVPVQDVHPFIGYCKAWSEFLHAHHDGEEAISFPSIEKAVGVPGLMQLNISQHQQFHDGVTAFDKYIAAVTPEAFAGQKLNEIIDTFARPLTQHLTDEIPTLVSLREYGIEKVPITKIVDTEIKHQMGTVNKTTALAFLMTALDVTYEGGLHKNFPPAPAPVLWFFRNACTLPCKAFWKFAPCTTGGKPRELYLGDRVQ</sequence>
<proteinExistence type="predicted"/>
<organism evidence="2 3">
    <name type="scientific">Choiromyces venosus 120613-1</name>
    <dbReference type="NCBI Taxonomy" id="1336337"/>
    <lineage>
        <taxon>Eukaryota</taxon>
        <taxon>Fungi</taxon>
        <taxon>Dikarya</taxon>
        <taxon>Ascomycota</taxon>
        <taxon>Pezizomycotina</taxon>
        <taxon>Pezizomycetes</taxon>
        <taxon>Pezizales</taxon>
        <taxon>Tuberaceae</taxon>
        <taxon>Choiromyces</taxon>
    </lineage>
</organism>
<dbReference type="STRING" id="1336337.A0A3N4JXJ7"/>
<dbReference type="OrthoDB" id="58416at2759"/>
<dbReference type="Pfam" id="PF01814">
    <property type="entry name" value="Hemerythrin"/>
    <property type="match status" value="1"/>
</dbReference>
<evidence type="ECO:0000259" key="1">
    <source>
        <dbReference type="Pfam" id="PF01814"/>
    </source>
</evidence>
<name>A0A3N4JXJ7_9PEZI</name>
<evidence type="ECO:0000313" key="2">
    <source>
        <dbReference type="EMBL" id="RPB03030.1"/>
    </source>
</evidence>
<reference evidence="2 3" key="1">
    <citation type="journal article" date="2018" name="Nat. Ecol. Evol.">
        <title>Pezizomycetes genomes reveal the molecular basis of ectomycorrhizal truffle lifestyle.</title>
        <authorList>
            <person name="Murat C."/>
            <person name="Payen T."/>
            <person name="Noel B."/>
            <person name="Kuo A."/>
            <person name="Morin E."/>
            <person name="Chen J."/>
            <person name="Kohler A."/>
            <person name="Krizsan K."/>
            <person name="Balestrini R."/>
            <person name="Da Silva C."/>
            <person name="Montanini B."/>
            <person name="Hainaut M."/>
            <person name="Levati E."/>
            <person name="Barry K.W."/>
            <person name="Belfiori B."/>
            <person name="Cichocki N."/>
            <person name="Clum A."/>
            <person name="Dockter R.B."/>
            <person name="Fauchery L."/>
            <person name="Guy J."/>
            <person name="Iotti M."/>
            <person name="Le Tacon F."/>
            <person name="Lindquist E.A."/>
            <person name="Lipzen A."/>
            <person name="Malagnac F."/>
            <person name="Mello A."/>
            <person name="Molinier V."/>
            <person name="Miyauchi S."/>
            <person name="Poulain J."/>
            <person name="Riccioni C."/>
            <person name="Rubini A."/>
            <person name="Sitrit Y."/>
            <person name="Splivallo R."/>
            <person name="Traeger S."/>
            <person name="Wang M."/>
            <person name="Zifcakova L."/>
            <person name="Wipf D."/>
            <person name="Zambonelli A."/>
            <person name="Paolocci F."/>
            <person name="Nowrousian M."/>
            <person name="Ottonello S."/>
            <person name="Baldrian P."/>
            <person name="Spatafora J.W."/>
            <person name="Henrissat B."/>
            <person name="Nagy L.G."/>
            <person name="Aury J.M."/>
            <person name="Wincker P."/>
            <person name="Grigoriev I.V."/>
            <person name="Bonfante P."/>
            <person name="Martin F.M."/>
        </authorList>
    </citation>
    <scope>NUCLEOTIDE SEQUENCE [LARGE SCALE GENOMIC DNA]</scope>
    <source>
        <strain evidence="2 3">120613-1</strain>
    </source>
</reference>
<dbReference type="Gene3D" id="1.20.120.520">
    <property type="entry name" value="nmb1532 protein domain like"/>
    <property type="match status" value="1"/>
</dbReference>
<dbReference type="PANTHER" id="PTHR38048">
    <property type="entry name" value="EXPRESSED PROTEIN"/>
    <property type="match status" value="1"/>
</dbReference>
<feature type="domain" description="Hemerythrin-like" evidence="1">
    <location>
        <begin position="4"/>
        <end position="118"/>
    </location>
</feature>
<dbReference type="PANTHER" id="PTHR38048:SF2">
    <property type="entry name" value="HEMERYTHRIN-LIKE DOMAIN-CONTAINING PROTEIN"/>
    <property type="match status" value="1"/>
</dbReference>
<dbReference type="EMBL" id="ML120364">
    <property type="protein sequence ID" value="RPB03030.1"/>
    <property type="molecule type" value="Genomic_DNA"/>
</dbReference>